<dbReference type="InterPro" id="IPR016140">
    <property type="entry name" value="Bifunc_inhib/LTP/seed_store"/>
</dbReference>
<protein>
    <recommendedName>
        <fullName evidence="2">Bifunctional inhibitor/plant lipid transfer protein/seed storage helical domain-containing protein</fullName>
    </recommendedName>
</protein>
<dbReference type="Gene3D" id="1.10.110.10">
    <property type="entry name" value="Plant lipid-transfer and hydrophobic proteins"/>
    <property type="match status" value="1"/>
</dbReference>
<organism evidence="3 4">
    <name type="scientific">Sphagnum troendelagicum</name>
    <dbReference type="NCBI Taxonomy" id="128251"/>
    <lineage>
        <taxon>Eukaryota</taxon>
        <taxon>Viridiplantae</taxon>
        <taxon>Streptophyta</taxon>
        <taxon>Embryophyta</taxon>
        <taxon>Bryophyta</taxon>
        <taxon>Sphagnophytina</taxon>
        <taxon>Sphagnopsida</taxon>
        <taxon>Sphagnales</taxon>
        <taxon>Sphagnaceae</taxon>
        <taxon>Sphagnum</taxon>
    </lineage>
</organism>
<dbReference type="EMBL" id="OZ019894">
    <property type="protein sequence ID" value="CAK9216741.1"/>
    <property type="molecule type" value="Genomic_DNA"/>
</dbReference>
<sequence length="123" mass="13092">MAYSTNKTGNFNGVVGIYCLLLLLLLAVAAVEETSAAVAVAGRPQCNLNGLWPCYSAVQGTRPPFPSRSCCSVVRVVDKNCLCNALLSGSYPPQMVRNALTLPNKCGRYDLAGFKCGGYTIPR</sequence>
<dbReference type="PANTHER" id="PTHR33122:SF13">
    <property type="entry name" value="BIFUNCTIONAL INHIBITOR_LIPID-TRANSFER PROTEIN_SEED STORAGE 2S ALBUMIN SUPERFAMILY PROTEIN"/>
    <property type="match status" value="1"/>
</dbReference>
<proteinExistence type="predicted"/>
<accession>A0ABP0UEV9</accession>
<evidence type="ECO:0000259" key="2">
    <source>
        <dbReference type="Pfam" id="PF00234"/>
    </source>
</evidence>
<dbReference type="CDD" id="cd00010">
    <property type="entry name" value="AAI_LTSS"/>
    <property type="match status" value="1"/>
</dbReference>
<evidence type="ECO:0000256" key="1">
    <source>
        <dbReference type="SAM" id="SignalP"/>
    </source>
</evidence>
<dbReference type="InterPro" id="IPR039265">
    <property type="entry name" value="DIR1-like"/>
</dbReference>
<keyword evidence="1" id="KW-0732">Signal</keyword>
<feature type="chain" id="PRO_5047123589" description="Bifunctional inhibitor/plant lipid transfer protein/seed storage helical domain-containing protein" evidence="1">
    <location>
        <begin position="31"/>
        <end position="123"/>
    </location>
</feature>
<name>A0ABP0UEV9_9BRYO</name>
<feature type="domain" description="Bifunctional inhibitor/plant lipid transfer protein/seed storage helical" evidence="2">
    <location>
        <begin position="48"/>
        <end position="116"/>
    </location>
</feature>
<keyword evidence="4" id="KW-1185">Reference proteome</keyword>
<dbReference type="PANTHER" id="PTHR33122">
    <property type="entry name" value="LIPID BINDING PROTEIN-RELATED"/>
    <property type="match status" value="1"/>
</dbReference>
<dbReference type="Pfam" id="PF00234">
    <property type="entry name" value="Tryp_alpha_amyl"/>
    <property type="match status" value="1"/>
</dbReference>
<gene>
    <name evidence="3" type="ORF">CSSPTR1EN2_LOCUS13622</name>
</gene>
<reference evidence="3" key="1">
    <citation type="submission" date="2024-02" db="EMBL/GenBank/DDBJ databases">
        <authorList>
            <consortium name="ELIXIR-Norway"/>
            <consortium name="Elixir Norway"/>
        </authorList>
    </citation>
    <scope>NUCLEOTIDE SEQUENCE</scope>
</reference>
<evidence type="ECO:0000313" key="4">
    <source>
        <dbReference type="Proteomes" id="UP001497512"/>
    </source>
</evidence>
<dbReference type="InterPro" id="IPR036312">
    <property type="entry name" value="Bifun_inhib/LTP/seed_sf"/>
</dbReference>
<dbReference type="Proteomes" id="UP001497512">
    <property type="component" value="Chromosome 2"/>
</dbReference>
<evidence type="ECO:0000313" key="3">
    <source>
        <dbReference type="EMBL" id="CAK9216741.1"/>
    </source>
</evidence>
<dbReference type="SUPFAM" id="SSF47699">
    <property type="entry name" value="Bifunctional inhibitor/lipid-transfer protein/seed storage 2S albumin"/>
    <property type="match status" value="1"/>
</dbReference>
<feature type="signal peptide" evidence="1">
    <location>
        <begin position="1"/>
        <end position="30"/>
    </location>
</feature>